<feature type="binding site" evidence="9">
    <location>
        <position position="11"/>
    </location>
    <ligand>
        <name>a divalent metal cation</name>
        <dbReference type="ChEBI" id="CHEBI:60240"/>
    </ligand>
</feature>
<dbReference type="GO" id="GO:0005737">
    <property type="term" value="C:cytoplasm"/>
    <property type="evidence" value="ECO:0007669"/>
    <property type="project" value="UniProtKB-SubCell"/>
</dbReference>
<dbReference type="EMBL" id="JPOS01000083">
    <property type="protein sequence ID" value="KGE85744.1"/>
    <property type="molecule type" value="Genomic_DNA"/>
</dbReference>
<keyword evidence="7 9" id="KW-0547">Nucleotide-binding</keyword>
<comment type="cofactor">
    <cofactor evidence="9">
        <name>a divalent metal cation</name>
        <dbReference type="ChEBI" id="CHEBI:60240"/>
    </cofactor>
    <text evidence="9">Binds 1 divalent metal cation per subunit.</text>
</comment>
<dbReference type="EC" id="3.1.3.5" evidence="9"/>
<dbReference type="GO" id="GO:0008253">
    <property type="term" value="F:5'-nucleotidase activity"/>
    <property type="evidence" value="ECO:0007669"/>
    <property type="project" value="UniProtKB-UniRule"/>
</dbReference>
<dbReference type="NCBIfam" id="NF001492">
    <property type="entry name" value="PRK00346.2-2"/>
    <property type="match status" value="1"/>
</dbReference>
<dbReference type="OrthoDB" id="9780815at2"/>
<evidence type="ECO:0000259" key="10">
    <source>
        <dbReference type="Pfam" id="PF01975"/>
    </source>
</evidence>
<keyword evidence="5 9" id="KW-0963">Cytoplasm</keyword>
<feature type="domain" description="Survival protein SurE-like phosphatase/nucleotidase" evidence="10">
    <location>
        <begin position="6"/>
        <end position="192"/>
    </location>
</feature>
<dbReference type="PANTHER" id="PTHR30457:SF0">
    <property type="entry name" value="PHOSPHATASE, PUTATIVE (AFU_ORTHOLOGUE AFUA_4G01070)-RELATED"/>
    <property type="match status" value="1"/>
</dbReference>
<comment type="subcellular location">
    <subcellularLocation>
        <location evidence="3 9">Cytoplasm</location>
    </subcellularLocation>
</comment>
<proteinExistence type="inferred from homology"/>
<reference evidence="11 12" key="1">
    <citation type="journal article" date="2014" name="Int. J. Syst. Evol. Microbiol.">
        <title>Phaeodactylibacter xiamenensis gen. nov., sp. nov., a member of the family Saprospiraceae isolated from the marine alga Phaeodactylum tricornutum.</title>
        <authorList>
            <person name="Chen Z.Jr."/>
            <person name="Lei X."/>
            <person name="Lai Q."/>
            <person name="Li Y."/>
            <person name="Zhang B."/>
            <person name="Zhang J."/>
            <person name="Zhang H."/>
            <person name="Yang L."/>
            <person name="Zheng W."/>
            <person name="Tian Y."/>
            <person name="Yu Z."/>
            <person name="Xu H.Jr."/>
            <person name="Zheng T."/>
        </authorList>
    </citation>
    <scope>NUCLEOTIDE SEQUENCE [LARGE SCALE GENOMIC DNA]</scope>
    <source>
        <strain evidence="11 12">KD52</strain>
    </source>
</reference>
<dbReference type="Gene3D" id="3.40.1210.10">
    <property type="entry name" value="Survival protein SurE-like phosphatase/nucleotidase"/>
    <property type="match status" value="1"/>
</dbReference>
<evidence type="ECO:0000256" key="2">
    <source>
        <dbReference type="ARBA" id="ARBA00001946"/>
    </source>
</evidence>
<comment type="cofactor">
    <cofactor evidence="2">
        <name>Mg(2+)</name>
        <dbReference type="ChEBI" id="CHEBI:18420"/>
    </cofactor>
</comment>
<dbReference type="SUPFAM" id="SSF64167">
    <property type="entry name" value="SurE-like"/>
    <property type="match status" value="1"/>
</dbReference>
<sequence length="257" mass="28274">MKRPLILVTNDDGITAPGIRTLVEIAKTLGDVVVVAPDSPQSGMGHAITISGPIRLHPNKQVFENVEAYECSGTPVDCVKLAKHVVLKDRQPDLCLSGINHGSNASINIIYSGTLSAAMEASLEGIPSIGLSLLDYSHEADFEPCVPFVKTLAEWVLNNGLEEGSLLNVNIPAISRSELKGLRVCRQADARWIEEFTEAEDPRGQKYYWLTGRFSNDDEADDTDIWALENNYISVVPSMHDLTNYRAIKTLKQIEKL</sequence>
<keyword evidence="6 9" id="KW-0479">Metal-binding</keyword>
<evidence type="ECO:0000256" key="1">
    <source>
        <dbReference type="ARBA" id="ARBA00000815"/>
    </source>
</evidence>
<evidence type="ECO:0000256" key="6">
    <source>
        <dbReference type="ARBA" id="ARBA00022723"/>
    </source>
</evidence>
<evidence type="ECO:0000313" key="12">
    <source>
        <dbReference type="Proteomes" id="UP000029736"/>
    </source>
</evidence>
<feature type="binding site" evidence="9">
    <location>
        <position position="12"/>
    </location>
    <ligand>
        <name>a divalent metal cation</name>
        <dbReference type="ChEBI" id="CHEBI:60240"/>
    </ligand>
</feature>
<dbReference type="InterPro" id="IPR002828">
    <property type="entry name" value="SurE-like_Pase/nucleotidase"/>
</dbReference>
<dbReference type="InterPro" id="IPR030048">
    <property type="entry name" value="SurE"/>
</dbReference>
<gene>
    <name evidence="9" type="primary">surE</name>
    <name evidence="11" type="ORF">IX84_24160</name>
</gene>
<dbReference type="FunFam" id="3.40.1210.10:FF:000001">
    <property type="entry name" value="5'/3'-nucleotidase SurE"/>
    <property type="match status" value="1"/>
</dbReference>
<organism evidence="11 12">
    <name type="scientific">Phaeodactylibacter xiamenensis</name>
    <dbReference type="NCBI Taxonomy" id="1524460"/>
    <lineage>
        <taxon>Bacteria</taxon>
        <taxon>Pseudomonadati</taxon>
        <taxon>Bacteroidota</taxon>
        <taxon>Saprospiria</taxon>
        <taxon>Saprospirales</taxon>
        <taxon>Haliscomenobacteraceae</taxon>
        <taxon>Phaeodactylibacter</taxon>
    </lineage>
</organism>
<dbReference type="GO" id="GO:0000166">
    <property type="term" value="F:nucleotide binding"/>
    <property type="evidence" value="ECO:0007669"/>
    <property type="project" value="UniProtKB-KW"/>
</dbReference>
<dbReference type="HAMAP" id="MF_00060">
    <property type="entry name" value="SurE"/>
    <property type="match status" value="1"/>
</dbReference>
<dbReference type="GO" id="GO:0046872">
    <property type="term" value="F:metal ion binding"/>
    <property type="evidence" value="ECO:0007669"/>
    <property type="project" value="UniProtKB-UniRule"/>
</dbReference>
<dbReference type="NCBIfam" id="TIGR00087">
    <property type="entry name" value="surE"/>
    <property type="match status" value="1"/>
</dbReference>
<evidence type="ECO:0000313" key="11">
    <source>
        <dbReference type="EMBL" id="KGE85744.1"/>
    </source>
</evidence>
<name>A0A098S056_9BACT</name>
<comment type="caution">
    <text evidence="11">The sequence shown here is derived from an EMBL/GenBank/DDBJ whole genome shotgun (WGS) entry which is preliminary data.</text>
</comment>
<dbReference type="STRING" id="1524460.IX84_24160"/>
<dbReference type="InterPro" id="IPR036523">
    <property type="entry name" value="SurE-like_sf"/>
</dbReference>
<evidence type="ECO:0000256" key="9">
    <source>
        <dbReference type="HAMAP-Rule" id="MF_00060"/>
    </source>
</evidence>
<dbReference type="AlphaFoldDB" id="A0A098S056"/>
<dbReference type="NCBIfam" id="NF001490">
    <property type="entry name" value="PRK00346.1-4"/>
    <property type="match status" value="1"/>
</dbReference>
<feature type="binding site" evidence="9">
    <location>
        <position position="100"/>
    </location>
    <ligand>
        <name>a divalent metal cation</name>
        <dbReference type="ChEBI" id="CHEBI:60240"/>
    </ligand>
</feature>
<evidence type="ECO:0000256" key="3">
    <source>
        <dbReference type="ARBA" id="ARBA00004496"/>
    </source>
</evidence>
<comment type="catalytic activity">
    <reaction evidence="1 9">
        <text>a ribonucleoside 5'-phosphate + H2O = a ribonucleoside + phosphate</text>
        <dbReference type="Rhea" id="RHEA:12484"/>
        <dbReference type="ChEBI" id="CHEBI:15377"/>
        <dbReference type="ChEBI" id="CHEBI:18254"/>
        <dbReference type="ChEBI" id="CHEBI:43474"/>
        <dbReference type="ChEBI" id="CHEBI:58043"/>
        <dbReference type="EC" id="3.1.3.5"/>
    </reaction>
</comment>
<evidence type="ECO:0000256" key="8">
    <source>
        <dbReference type="ARBA" id="ARBA00022801"/>
    </source>
</evidence>
<feature type="binding site" evidence="9">
    <location>
        <position position="42"/>
    </location>
    <ligand>
        <name>a divalent metal cation</name>
        <dbReference type="ChEBI" id="CHEBI:60240"/>
    </ligand>
</feature>
<evidence type="ECO:0000256" key="7">
    <source>
        <dbReference type="ARBA" id="ARBA00022741"/>
    </source>
</evidence>
<keyword evidence="8 9" id="KW-0378">Hydrolase</keyword>
<accession>A0A098S056</accession>
<protein>
    <recommendedName>
        <fullName evidence="9">5'-nucleotidase SurE</fullName>
        <ecNumber evidence="9">3.1.3.5</ecNumber>
    </recommendedName>
    <alternativeName>
        <fullName evidence="9">Nucleoside 5'-monophosphate phosphohydrolase</fullName>
    </alternativeName>
</protein>
<dbReference type="PANTHER" id="PTHR30457">
    <property type="entry name" value="5'-NUCLEOTIDASE SURE"/>
    <property type="match status" value="1"/>
</dbReference>
<comment type="function">
    <text evidence="9">Nucleotidase that shows phosphatase activity on nucleoside 5'-monophosphates.</text>
</comment>
<dbReference type="Pfam" id="PF01975">
    <property type="entry name" value="SurE"/>
    <property type="match status" value="1"/>
</dbReference>
<evidence type="ECO:0000256" key="5">
    <source>
        <dbReference type="ARBA" id="ARBA00022490"/>
    </source>
</evidence>
<dbReference type="RefSeq" id="WP_044226430.1">
    <property type="nucleotide sequence ID" value="NZ_JBKAGJ010000002.1"/>
</dbReference>
<dbReference type="Proteomes" id="UP000029736">
    <property type="component" value="Unassembled WGS sequence"/>
</dbReference>
<comment type="similarity">
    <text evidence="4 9">Belongs to the SurE nucleotidase family.</text>
</comment>
<keyword evidence="12" id="KW-1185">Reference proteome</keyword>
<evidence type="ECO:0000256" key="4">
    <source>
        <dbReference type="ARBA" id="ARBA00011062"/>
    </source>
</evidence>